<dbReference type="GO" id="GO:0016740">
    <property type="term" value="F:transferase activity"/>
    <property type="evidence" value="ECO:0007669"/>
    <property type="project" value="UniProtKB-KW"/>
</dbReference>
<feature type="transmembrane region" description="Helical" evidence="2">
    <location>
        <begin position="406"/>
        <end position="426"/>
    </location>
</feature>
<feature type="transmembrane region" description="Helical" evidence="2">
    <location>
        <begin position="173"/>
        <end position="200"/>
    </location>
</feature>
<dbReference type="OrthoDB" id="2243499at2"/>
<feature type="transmembrane region" description="Helical" evidence="2">
    <location>
        <begin position="263"/>
        <end position="284"/>
    </location>
</feature>
<keyword evidence="4" id="KW-1185">Reference proteome</keyword>
<feature type="transmembrane region" description="Helical" evidence="2">
    <location>
        <begin position="67"/>
        <end position="87"/>
    </location>
</feature>
<keyword evidence="2" id="KW-0472">Membrane</keyword>
<feature type="transmembrane region" description="Helical" evidence="2">
    <location>
        <begin position="220"/>
        <end position="251"/>
    </location>
</feature>
<organism evidence="3 4">
    <name type="scientific">Lactococcus hircilactis</name>
    <dbReference type="NCBI Taxonomy" id="1494462"/>
    <lineage>
        <taxon>Bacteria</taxon>
        <taxon>Bacillati</taxon>
        <taxon>Bacillota</taxon>
        <taxon>Bacilli</taxon>
        <taxon>Lactobacillales</taxon>
        <taxon>Streptococcaceae</taxon>
        <taxon>Lactococcus</taxon>
    </lineage>
</organism>
<proteinExistence type="predicted"/>
<feature type="region of interest" description="Disordered" evidence="1">
    <location>
        <begin position="1"/>
        <end position="29"/>
    </location>
</feature>
<reference evidence="3 4" key="1">
    <citation type="submission" date="2019-10" db="EMBL/GenBank/DDBJ databases">
        <authorList>
            <person name="Dong K."/>
        </authorList>
    </citation>
    <scope>NUCLEOTIDE SEQUENCE [LARGE SCALE GENOMIC DNA]</scope>
    <source>
        <strain evidence="3 4">DSM 28960</strain>
    </source>
</reference>
<dbReference type="AlphaFoldDB" id="A0A7X1ZAW1"/>
<keyword evidence="2" id="KW-1133">Transmembrane helix</keyword>
<gene>
    <name evidence="3" type="ORF">GHI93_11295</name>
</gene>
<accession>A0A7X1ZAW1</accession>
<feature type="transmembrane region" description="Helical" evidence="2">
    <location>
        <begin position="140"/>
        <end position="161"/>
    </location>
</feature>
<dbReference type="Proteomes" id="UP000439550">
    <property type="component" value="Unassembled WGS sequence"/>
</dbReference>
<dbReference type="RefSeq" id="WP_153497135.1">
    <property type="nucleotide sequence ID" value="NZ_CAXYUY010000027.1"/>
</dbReference>
<name>A0A7X1ZAW1_9LACT</name>
<evidence type="ECO:0000313" key="4">
    <source>
        <dbReference type="Proteomes" id="UP000439550"/>
    </source>
</evidence>
<feature type="transmembrane region" description="Helical" evidence="2">
    <location>
        <begin position="310"/>
        <end position="335"/>
    </location>
</feature>
<keyword evidence="2" id="KW-0812">Transmembrane</keyword>
<evidence type="ECO:0000256" key="1">
    <source>
        <dbReference type="SAM" id="MobiDB-lite"/>
    </source>
</evidence>
<protein>
    <submittedName>
        <fullName evidence="3">Glycosyltransferase</fullName>
    </submittedName>
</protein>
<sequence>MSKNYGSRAERRAQETARQSTSLEDEKNVMVSETPAMKENSQPLANESLLNRAVRERLGEEKDHYSWVSYGVIFVMGFILSLTFYSFPLINTMATAVPSQYLYSGFAMTHGLTPYNDFFGSGGALFYFINWIGNLAGNSILLYVFELIALVASGILAYRLVVHQTLSNDAGVVVSAFTMATAAGLARGGVAPTLLAFPFALWAVKFLDVYFQEDRKDGTFVLFGMAGAVVLTISPVMFIFFLVSSLALLIFNVSQLRIGRGIYQGLCMVFGLLLVGYAVAYYALDQQTIYTSLEQSIFIPVTHFGLRGDVLLTLAQSLVLLLVFGIVTGFVLGVFQVRVANTSRVWYVLLLIGAVVVSVMAVMAPTFDSSNFLAVLPFLMIFQGKSMAKAVEEKKNLWLTYLQNKLFAPIMVVIFVFAAPFIFAALNHSTFTSEKAVVQYIKDNTSSKDSVYVLSADKNINRLSKRTSKIDTVPEYYPTKFKQTYDLNIATAQNKWIVIQSSYPIPNSLSATLKANYQSIGSGKGEFTIYKKK</sequence>
<comment type="caution">
    <text evidence="3">The sequence shown here is derived from an EMBL/GenBank/DDBJ whole genome shotgun (WGS) entry which is preliminary data.</text>
</comment>
<dbReference type="EMBL" id="WITJ01000021">
    <property type="protein sequence ID" value="MQW40504.1"/>
    <property type="molecule type" value="Genomic_DNA"/>
</dbReference>
<keyword evidence="3" id="KW-0808">Transferase</keyword>
<evidence type="ECO:0000256" key="2">
    <source>
        <dbReference type="SAM" id="Phobius"/>
    </source>
</evidence>
<feature type="transmembrane region" description="Helical" evidence="2">
    <location>
        <begin position="347"/>
        <end position="367"/>
    </location>
</feature>
<evidence type="ECO:0000313" key="3">
    <source>
        <dbReference type="EMBL" id="MQW40504.1"/>
    </source>
</evidence>